<dbReference type="SUPFAM" id="SSF57938">
    <property type="entry name" value="DnaJ/Hsp40 cysteine-rich domain"/>
    <property type="match status" value="1"/>
</dbReference>
<dbReference type="EMBL" id="CP151514">
    <property type="protein sequence ID" value="WZN66046.1"/>
    <property type="molecule type" value="Genomic_DNA"/>
</dbReference>
<evidence type="ECO:0000313" key="2">
    <source>
        <dbReference type="Proteomes" id="UP001472866"/>
    </source>
</evidence>
<dbReference type="PANTHER" id="PTHR15852">
    <property type="entry name" value="PLASTID TRANSCRIPTIONALLY ACTIVE PROTEIN"/>
    <property type="match status" value="1"/>
</dbReference>
<gene>
    <name evidence="1" type="ORF">HKI87_14g76090</name>
</gene>
<dbReference type="AlphaFoldDB" id="A0AAX4PJL8"/>
<accession>A0AAX4PJL8</accession>
<dbReference type="PANTHER" id="PTHR15852:SF54">
    <property type="entry name" value="PROTEIN SSUH2 HOMOLOG"/>
    <property type="match status" value="1"/>
</dbReference>
<keyword evidence="2" id="KW-1185">Reference proteome</keyword>
<protein>
    <submittedName>
        <fullName evidence="1">Uncharacterized protein</fullName>
    </submittedName>
</protein>
<name>A0AAX4PJL8_9CHLO</name>
<evidence type="ECO:0000313" key="1">
    <source>
        <dbReference type="EMBL" id="WZN66046.1"/>
    </source>
</evidence>
<proteinExistence type="predicted"/>
<organism evidence="1 2">
    <name type="scientific">Chloropicon roscoffensis</name>
    <dbReference type="NCBI Taxonomy" id="1461544"/>
    <lineage>
        <taxon>Eukaryota</taxon>
        <taxon>Viridiplantae</taxon>
        <taxon>Chlorophyta</taxon>
        <taxon>Chloropicophyceae</taxon>
        <taxon>Chloropicales</taxon>
        <taxon>Chloropicaceae</taxon>
        <taxon>Chloropicon</taxon>
    </lineage>
</organism>
<sequence length="147" mass="16311">MAVRPCGSLHLRDATFLAKTTSYRLHRDRNEALRQEPAKQANSNKTDYFRIKQRNLSVARLEGREEAVGNERCVNCSGTGKCDCTYCGGIGRANYTDTNVLPAGQYPVWCKECGGSGLSYCVRCQGTGNNIFQQGIGFRLPHEITNQ</sequence>
<dbReference type="Proteomes" id="UP001472866">
    <property type="component" value="Chromosome 14"/>
</dbReference>
<reference evidence="1 2" key="1">
    <citation type="submission" date="2024-03" db="EMBL/GenBank/DDBJ databases">
        <title>Complete genome sequence of the green alga Chloropicon roscoffensis RCC1871.</title>
        <authorList>
            <person name="Lemieux C."/>
            <person name="Pombert J.-F."/>
            <person name="Otis C."/>
            <person name="Turmel M."/>
        </authorList>
    </citation>
    <scope>NUCLEOTIDE SEQUENCE [LARGE SCALE GENOMIC DNA]</scope>
    <source>
        <strain evidence="1 2">RCC1871</strain>
    </source>
</reference>
<dbReference type="InterPro" id="IPR036410">
    <property type="entry name" value="HSP_DnaJ_Cys-rich_dom_sf"/>
</dbReference>